<dbReference type="InterPro" id="IPR016181">
    <property type="entry name" value="Acyl_CoA_acyltransferase"/>
</dbReference>
<dbReference type="EC" id="2.-.-.-" evidence="2"/>
<dbReference type="InterPro" id="IPR000182">
    <property type="entry name" value="GNAT_dom"/>
</dbReference>
<evidence type="ECO:0000313" key="2">
    <source>
        <dbReference type="EMBL" id="MEQ7154432.1"/>
    </source>
</evidence>
<proteinExistence type="predicted"/>
<dbReference type="RefSeq" id="WP_349683601.1">
    <property type="nucleotide sequence ID" value="NZ_JBEGDD010000003.1"/>
</dbReference>
<dbReference type="CDD" id="cd04301">
    <property type="entry name" value="NAT_SF"/>
    <property type="match status" value="1"/>
</dbReference>
<protein>
    <submittedName>
        <fullName evidence="2">GNAT family protein</fullName>
        <ecNumber evidence="2">2.-.-.-</ecNumber>
    </submittedName>
</protein>
<feature type="domain" description="N-acetyltransferase" evidence="1">
    <location>
        <begin position="9"/>
        <end position="165"/>
    </location>
</feature>
<dbReference type="Proteomes" id="UP001445732">
    <property type="component" value="Unassembled WGS sequence"/>
</dbReference>
<evidence type="ECO:0000259" key="1">
    <source>
        <dbReference type="PROSITE" id="PS51186"/>
    </source>
</evidence>
<dbReference type="InterPro" id="IPR051531">
    <property type="entry name" value="N-acetyltransferase"/>
</dbReference>
<dbReference type="EMBL" id="JBEGDD010000003">
    <property type="protein sequence ID" value="MEQ7154432.1"/>
    <property type="molecule type" value="Genomic_DNA"/>
</dbReference>
<keyword evidence="2" id="KW-0808">Transferase</keyword>
<comment type="caution">
    <text evidence="2">The sequence shown here is derived from an EMBL/GenBank/DDBJ whole genome shotgun (WGS) entry which is preliminary data.</text>
</comment>
<organism evidence="2 3">
    <name type="scientific">Brevundimonas aurifodinae</name>
    <dbReference type="NCBI Taxonomy" id="1508312"/>
    <lineage>
        <taxon>Bacteria</taxon>
        <taxon>Pseudomonadati</taxon>
        <taxon>Pseudomonadota</taxon>
        <taxon>Alphaproteobacteria</taxon>
        <taxon>Caulobacterales</taxon>
        <taxon>Caulobacteraceae</taxon>
        <taxon>Brevundimonas</taxon>
    </lineage>
</organism>
<dbReference type="SUPFAM" id="SSF55729">
    <property type="entry name" value="Acyl-CoA N-acyltransferases (Nat)"/>
    <property type="match status" value="1"/>
</dbReference>
<sequence>MTVIHTERLVLRHARLDDVAAFHAILSNPVAMRWWSSLPHASVEETRTWVEGMMTGSVAGAPDFVIEWQGRVIGKAGFWKLPDVGYILHPDAWGQGLAREAVGAAIDHVFAERMTDIATADVDPENPGSIRLLERLGFTRTGSAERTWNIGGEWKDSLYFALTRDAWQARLRTAS</sequence>
<dbReference type="Pfam" id="PF13302">
    <property type="entry name" value="Acetyltransf_3"/>
    <property type="match status" value="1"/>
</dbReference>
<reference evidence="2 3" key="1">
    <citation type="submission" date="2024-06" db="EMBL/GenBank/DDBJ databases">
        <title>Brevundimonas sp. C11.</title>
        <authorList>
            <person name="Maltman C."/>
        </authorList>
    </citation>
    <scope>NUCLEOTIDE SEQUENCE [LARGE SCALE GENOMIC DNA]</scope>
    <source>
        <strain evidence="2 3">C11</strain>
    </source>
</reference>
<dbReference type="PANTHER" id="PTHR43792:SF1">
    <property type="entry name" value="N-ACETYLTRANSFERASE DOMAIN-CONTAINING PROTEIN"/>
    <property type="match status" value="1"/>
</dbReference>
<keyword evidence="3" id="KW-1185">Reference proteome</keyword>
<accession>A0ABV1NKQ3</accession>
<name>A0ABV1NKQ3_9CAUL</name>
<evidence type="ECO:0000313" key="3">
    <source>
        <dbReference type="Proteomes" id="UP001445732"/>
    </source>
</evidence>
<dbReference type="PROSITE" id="PS51186">
    <property type="entry name" value="GNAT"/>
    <property type="match status" value="1"/>
</dbReference>
<gene>
    <name evidence="2" type="ORF">ABN401_04325</name>
</gene>
<dbReference type="PANTHER" id="PTHR43792">
    <property type="entry name" value="GNAT FAMILY, PUTATIVE (AFU_ORTHOLOGUE AFUA_3G00765)-RELATED-RELATED"/>
    <property type="match status" value="1"/>
</dbReference>
<dbReference type="Gene3D" id="3.40.630.30">
    <property type="match status" value="1"/>
</dbReference>
<dbReference type="GO" id="GO:0016740">
    <property type="term" value="F:transferase activity"/>
    <property type="evidence" value="ECO:0007669"/>
    <property type="project" value="UniProtKB-KW"/>
</dbReference>